<reference evidence="2 3" key="1">
    <citation type="journal article" date="2010" name="Nature">
        <title>The Ectocarpus genome and the independent evolution of multicellularity in brown algae.</title>
        <authorList>
            <person name="Cock J.M."/>
            <person name="Sterck L."/>
            <person name="Rouze P."/>
            <person name="Scornet D."/>
            <person name="Allen A.E."/>
            <person name="Amoutzias G."/>
            <person name="Anthouard V."/>
            <person name="Artiguenave F."/>
            <person name="Aury J.M."/>
            <person name="Badger J.H."/>
            <person name="Beszteri B."/>
            <person name="Billiau K."/>
            <person name="Bonnet E."/>
            <person name="Bothwell J.H."/>
            <person name="Bowler C."/>
            <person name="Boyen C."/>
            <person name="Brownlee C."/>
            <person name="Carrano C.J."/>
            <person name="Charrier B."/>
            <person name="Cho G.Y."/>
            <person name="Coelho S.M."/>
            <person name="Collen J."/>
            <person name="Corre E."/>
            <person name="Da Silva C."/>
            <person name="Delage L."/>
            <person name="Delaroque N."/>
            <person name="Dittami S.M."/>
            <person name="Doulbeau S."/>
            <person name="Elias M."/>
            <person name="Farnham G."/>
            <person name="Gachon C.M."/>
            <person name="Gschloessl B."/>
            <person name="Heesch S."/>
            <person name="Jabbari K."/>
            <person name="Jubin C."/>
            <person name="Kawai H."/>
            <person name="Kimura K."/>
            <person name="Kloareg B."/>
            <person name="Kupper F.C."/>
            <person name="Lang D."/>
            <person name="Le Bail A."/>
            <person name="Leblanc C."/>
            <person name="Lerouge P."/>
            <person name="Lohr M."/>
            <person name="Lopez P.J."/>
            <person name="Martens C."/>
            <person name="Maumus F."/>
            <person name="Michel G."/>
            <person name="Miranda-Saavedra D."/>
            <person name="Morales J."/>
            <person name="Moreau H."/>
            <person name="Motomura T."/>
            <person name="Nagasato C."/>
            <person name="Napoli C.A."/>
            <person name="Nelson D.R."/>
            <person name="Nyvall-Collen P."/>
            <person name="Peters A.F."/>
            <person name="Pommier C."/>
            <person name="Potin P."/>
            <person name="Poulain J."/>
            <person name="Quesneville H."/>
            <person name="Read B."/>
            <person name="Rensing S.A."/>
            <person name="Ritter A."/>
            <person name="Rousvoal S."/>
            <person name="Samanta M."/>
            <person name="Samson G."/>
            <person name="Schroeder D.C."/>
            <person name="Segurens B."/>
            <person name="Strittmatter M."/>
            <person name="Tonon T."/>
            <person name="Tregear J.W."/>
            <person name="Valentin K."/>
            <person name="von Dassow P."/>
            <person name="Yamagishi T."/>
            <person name="Van de Peer Y."/>
            <person name="Wincker P."/>
        </authorList>
    </citation>
    <scope>NUCLEOTIDE SEQUENCE [LARGE SCALE GENOMIC DNA]</scope>
    <source>
        <strain evidence="3">Ec32 / CCAP1310/4</strain>
    </source>
</reference>
<name>D8LBN5_ECTSI</name>
<keyword evidence="3" id="KW-1185">Reference proteome</keyword>
<accession>D8LBN5</accession>
<dbReference type="OMA" id="YPYAAIL"/>
<dbReference type="EMBL" id="FN649726">
    <property type="protein sequence ID" value="CBN76744.1"/>
    <property type="molecule type" value="Genomic_DNA"/>
</dbReference>
<feature type="compositionally biased region" description="Polar residues" evidence="1">
    <location>
        <begin position="1"/>
        <end position="11"/>
    </location>
</feature>
<sequence length="190" mass="20647">MTVNVPWSTLRPNPRDQRERAAAEFPGGGEAPPLDKDGEPEIAWDVTDFGKRMAFGGIVGGVTGITFGASSGQQQHLADGRVRYSASKPPVDGHRAIRDDSMGKFPTTALKTKEFTRLTALSGTIFTGFFCTYQGMKYGAKLARKEDDFWNVLIASAGSFAPMLAVPAMRSRYPYAAILIAMDTLNNHIL</sequence>
<dbReference type="EMBL" id="FN647682">
    <property type="protein sequence ID" value="CBN76744.1"/>
    <property type="molecule type" value="Genomic_DNA"/>
</dbReference>
<dbReference type="OrthoDB" id="10323756at2759"/>
<evidence type="ECO:0000313" key="3">
    <source>
        <dbReference type="Proteomes" id="UP000002630"/>
    </source>
</evidence>
<evidence type="ECO:0000313" key="2">
    <source>
        <dbReference type="EMBL" id="CBN76744.1"/>
    </source>
</evidence>
<dbReference type="Proteomes" id="UP000002630">
    <property type="component" value="Linkage Group LG01"/>
</dbReference>
<protein>
    <submittedName>
        <fullName evidence="2">Uncharacterized protein</fullName>
    </submittedName>
</protein>
<feature type="compositionally biased region" description="Basic and acidic residues" evidence="1">
    <location>
        <begin position="13"/>
        <end position="22"/>
    </location>
</feature>
<proteinExistence type="predicted"/>
<dbReference type="InParanoid" id="D8LBN5"/>
<feature type="region of interest" description="Disordered" evidence="1">
    <location>
        <begin position="1"/>
        <end position="39"/>
    </location>
</feature>
<dbReference type="AlphaFoldDB" id="D8LBN5"/>
<gene>
    <name evidence="2" type="ORF">Esi_0000_0557</name>
</gene>
<organism evidence="2 3">
    <name type="scientific">Ectocarpus siliculosus</name>
    <name type="common">Brown alga</name>
    <name type="synonym">Conferva siliculosa</name>
    <dbReference type="NCBI Taxonomy" id="2880"/>
    <lineage>
        <taxon>Eukaryota</taxon>
        <taxon>Sar</taxon>
        <taxon>Stramenopiles</taxon>
        <taxon>Ochrophyta</taxon>
        <taxon>PX clade</taxon>
        <taxon>Phaeophyceae</taxon>
        <taxon>Ectocarpales</taxon>
        <taxon>Ectocarpaceae</taxon>
        <taxon>Ectocarpus</taxon>
    </lineage>
</organism>
<evidence type="ECO:0000256" key="1">
    <source>
        <dbReference type="SAM" id="MobiDB-lite"/>
    </source>
</evidence>